<dbReference type="EMBL" id="SRLO01000073">
    <property type="protein sequence ID" value="TNN78473.1"/>
    <property type="molecule type" value="Genomic_DNA"/>
</dbReference>
<evidence type="ECO:0000313" key="2">
    <source>
        <dbReference type="Proteomes" id="UP000314294"/>
    </source>
</evidence>
<gene>
    <name evidence="1" type="ORF">EYF80_011256</name>
</gene>
<comment type="caution">
    <text evidence="1">The sequence shown here is derived from an EMBL/GenBank/DDBJ whole genome shotgun (WGS) entry which is preliminary data.</text>
</comment>
<keyword evidence="2" id="KW-1185">Reference proteome</keyword>
<protein>
    <submittedName>
        <fullName evidence="1">Uncharacterized protein</fullName>
    </submittedName>
</protein>
<organism evidence="1 2">
    <name type="scientific">Liparis tanakae</name>
    <name type="common">Tanaka's snailfish</name>
    <dbReference type="NCBI Taxonomy" id="230148"/>
    <lineage>
        <taxon>Eukaryota</taxon>
        <taxon>Metazoa</taxon>
        <taxon>Chordata</taxon>
        <taxon>Craniata</taxon>
        <taxon>Vertebrata</taxon>
        <taxon>Euteleostomi</taxon>
        <taxon>Actinopterygii</taxon>
        <taxon>Neopterygii</taxon>
        <taxon>Teleostei</taxon>
        <taxon>Neoteleostei</taxon>
        <taxon>Acanthomorphata</taxon>
        <taxon>Eupercaria</taxon>
        <taxon>Perciformes</taxon>
        <taxon>Cottioidei</taxon>
        <taxon>Cottales</taxon>
        <taxon>Liparidae</taxon>
        <taxon>Liparis</taxon>
    </lineage>
</organism>
<accession>A0A4Z2IMS9</accession>
<reference evidence="1 2" key="1">
    <citation type="submission" date="2019-03" db="EMBL/GenBank/DDBJ databases">
        <title>First draft genome of Liparis tanakae, snailfish: a comprehensive survey of snailfish specific genes.</title>
        <authorList>
            <person name="Kim W."/>
            <person name="Song I."/>
            <person name="Jeong J.-H."/>
            <person name="Kim D."/>
            <person name="Kim S."/>
            <person name="Ryu S."/>
            <person name="Song J.Y."/>
            <person name="Lee S.K."/>
        </authorList>
    </citation>
    <scope>NUCLEOTIDE SEQUENCE [LARGE SCALE GENOMIC DNA]</scope>
    <source>
        <tissue evidence="1">Muscle</tissue>
    </source>
</reference>
<dbReference type="Proteomes" id="UP000314294">
    <property type="component" value="Unassembled WGS sequence"/>
</dbReference>
<name>A0A4Z2IMS9_9TELE</name>
<dbReference type="AlphaFoldDB" id="A0A4Z2IMS9"/>
<sequence>MMHSIAELERKGYCSHRVHKAVLGLQGHPSPHAIASGPNVDETNERNLDKCAADWETVQPDGSHAKVNP</sequence>
<proteinExistence type="predicted"/>
<evidence type="ECO:0000313" key="1">
    <source>
        <dbReference type="EMBL" id="TNN78473.1"/>
    </source>
</evidence>